<reference evidence="5 6" key="1">
    <citation type="submission" date="2017-04" db="EMBL/GenBank/DDBJ databases">
        <title>Bacillus krulwichiae AM31D Genome sequencing and assembly.</title>
        <authorList>
            <person name="Krulwich T.A."/>
            <person name="Anastor L."/>
            <person name="Ehrlich R."/>
            <person name="Ehrlich G.D."/>
            <person name="Janto B."/>
        </authorList>
    </citation>
    <scope>NUCLEOTIDE SEQUENCE [LARGE SCALE GENOMIC DNA]</scope>
    <source>
        <strain evidence="5 6">AM31D</strain>
    </source>
</reference>
<dbReference type="PANTHER" id="PTHR11575">
    <property type="entry name" value="5'-NUCLEOTIDASE-RELATED"/>
    <property type="match status" value="1"/>
</dbReference>
<dbReference type="CDD" id="cd00845">
    <property type="entry name" value="MPP_UshA_N_like"/>
    <property type="match status" value="1"/>
</dbReference>
<evidence type="ECO:0000313" key="6">
    <source>
        <dbReference type="Proteomes" id="UP000193006"/>
    </source>
</evidence>
<dbReference type="InterPro" id="IPR006179">
    <property type="entry name" value="5_nucleotidase/apyrase"/>
</dbReference>
<dbReference type="Pfam" id="PF02872">
    <property type="entry name" value="5_nucleotid_C"/>
    <property type="match status" value="1"/>
</dbReference>
<feature type="domain" description="5'-Nucleotidase C-terminal" evidence="4">
    <location>
        <begin position="286"/>
        <end position="415"/>
    </location>
</feature>
<dbReference type="Gene3D" id="3.90.780.10">
    <property type="entry name" value="5'-Nucleotidase, C-terminal domain"/>
    <property type="match status" value="1"/>
</dbReference>
<dbReference type="EMBL" id="CP020814">
    <property type="protein sequence ID" value="ARK31966.1"/>
    <property type="molecule type" value="Genomic_DNA"/>
</dbReference>
<dbReference type="GO" id="GO:0008768">
    <property type="term" value="F:UDP-sugar diphosphatase activity"/>
    <property type="evidence" value="ECO:0007669"/>
    <property type="project" value="TreeGrafter"/>
</dbReference>
<dbReference type="SUPFAM" id="SSF55816">
    <property type="entry name" value="5'-nucleotidase (syn. UDP-sugar hydrolase), C-terminal domain"/>
    <property type="match status" value="1"/>
</dbReference>
<dbReference type="AlphaFoldDB" id="A0A1X9MEX2"/>
<evidence type="ECO:0000259" key="4">
    <source>
        <dbReference type="Pfam" id="PF02872"/>
    </source>
</evidence>
<feature type="domain" description="Calcineurin-like phosphoesterase" evidence="3">
    <location>
        <begin position="7"/>
        <end position="200"/>
    </location>
</feature>
<dbReference type="KEGG" id="bkw:BkAM31D_20140"/>
<dbReference type="PANTHER" id="PTHR11575:SF23">
    <property type="entry name" value="5-NUCLEOTIDASE FAMILY PROTEIN"/>
    <property type="match status" value="1"/>
</dbReference>
<dbReference type="InterPro" id="IPR011240">
    <property type="entry name" value="Pesterase_YunD"/>
</dbReference>
<dbReference type="InterPro" id="IPR004843">
    <property type="entry name" value="Calcineurin-like_PHP"/>
</dbReference>
<dbReference type="PIRSF" id="PIRSF036361">
    <property type="entry name" value="YunD"/>
    <property type="match status" value="1"/>
</dbReference>
<keyword evidence="2" id="KW-0547">Nucleotide-binding</keyword>
<keyword evidence="2" id="KW-0378">Hydrolase</keyword>
<dbReference type="Gene3D" id="3.60.21.10">
    <property type="match status" value="1"/>
</dbReference>
<dbReference type="InterPro" id="IPR029052">
    <property type="entry name" value="Metallo-depent_PP-like"/>
</dbReference>
<evidence type="ECO:0000256" key="1">
    <source>
        <dbReference type="ARBA" id="ARBA00022729"/>
    </source>
</evidence>
<dbReference type="Proteomes" id="UP000193006">
    <property type="component" value="Chromosome"/>
</dbReference>
<dbReference type="InterPro" id="IPR036907">
    <property type="entry name" value="5'-Nucleotdase_C_sf"/>
</dbReference>
<gene>
    <name evidence="5" type="primary">yfkN</name>
    <name evidence="5" type="ORF">BkAM31D_20140</name>
</gene>
<dbReference type="GO" id="GO:0009166">
    <property type="term" value="P:nucleotide catabolic process"/>
    <property type="evidence" value="ECO:0007669"/>
    <property type="project" value="InterPro"/>
</dbReference>
<evidence type="ECO:0000256" key="2">
    <source>
        <dbReference type="RuleBase" id="RU362119"/>
    </source>
</evidence>
<proteinExistence type="inferred from homology"/>
<dbReference type="InterPro" id="IPR008334">
    <property type="entry name" value="5'-Nucleotdase_C"/>
</dbReference>
<evidence type="ECO:0000313" key="5">
    <source>
        <dbReference type="EMBL" id="ARK31966.1"/>
    </source>
</evidence>
<dbReference type="PRINTS" id="PR01607">
    <property type="entry name" value="APYRASEFAMLY"/>
</dbReference>
<dbReference type="SUPFAM" id="SSF56300">
    <property type="entry name" value="Metallo-dependent phosphatases"/>
    <property type="match status" value="1"/>
</dbReference>
<dbReference type="STRING" id="199441.BkAM31D_20140"/>
<keyword evidence="6" id="KW-1185">Reference proteome</keyword>
<evidence type="ECO:0000259" key="3">
    <source>
        <dbReference type="Pfam" id="PF00149"/>
    </source>
</evidence>
<dbReference type="RefSeq" id="WP_066156579.1">
    <property type="nucleotide sequence ID" value="NZ_CP020814.1"/>
</dbReference>
<dbReference type="Pfam" id="PF00149">
    <property type="entry name" value="Metallophos"/>
    <property type="match status" value="1"/>
</dbReference>
<organism evidence="5 6">
    <name type="scientific">Halalkalibacter krulwichiae</name>
    <dbReference type="NCBI Taxonomy" id="199441"/>
    <lineage>
        <taxon>Bacteria</taxon>
        <taxon>Bacillati</taxon>
        <taxon>Bacillota</taxon>
        <taxon>Bacilli</taxon>
        <taxon>Bacillales</taxon>
        <taxon>Bacillaceae</taxon>
        <taxon>Halalkalibacter</taxon>
    </lineage>
</organism>
<sequence length="453" mass="51157">MSVKQLTIFHTNDIHSCFDNWSQIVSYIKRHRDEDTLYVDLGDHTDRSNPLTEATYGKGNIELLNEAKVDYVTVGNNEGITFSKEQLGCLYEEATFPVVVANVFDQNDGRPDWMHPYIIHTQKDGLKIGIIGLTAPFYRFYEQLGWKIQSPQDLLAHFLPIVKKEADIVVFMSHLGLQKDEEIAEQFPEIDVILGAHTHHVLPTGKWCGTTLIAQTGKHGLFLGQVTIDYDVETKQVLEKRAALVDVKDKEEDVQTNNILDRMASKAKEVLSEPVAVISKPLVIEWQKQTDFGQILCDAVTEWCGQKIGMLNAGVILDSLETGEVTKADIHRICPHPINPCVLEVTGEQLEASIKKALTEDMTHLELKGFGFRGKVLGKMLFTGITIEENDDSLSIFILNEPLKKDKLYSLATLDMYTFGYLFPELTAAHKKKYFMPEFLRDVLAKKLSDQLS</sequence>
<dbReference type="GO" id="GO:0008253">
    <property type="term" value="F:5'-nucleotidase activity"/>
    <property type="evidence" value="ECO:0007669"/>
    <property type="project" value="TreeGrafter"/>
</dbReference>
<dbReference type="GO" id="GO:0030288">
    <property type="term" value="C:outer membrane-bounded periplasmic space"/>
    <property type="evidence" value="ECO:0007669"/>
    <property type="project" value="TreeGrafter"/>
</dbReference>
<accession>A0A1X9MEX2</accession>
<dbReference type="GO" id="GO:0000166">
    <property type="term" value="F:nucleotide binding"/>
    <property type="evidence" value="ECO:0007669"/>
    <property type="project" value="UniProtKB-KW"/>
</dbReference>
<protein>
    <submittedName>
        <fullName evidence="5">Trifunctional nucleotide phosphoesterase protein YfkN</fullName>
    </submittedName>
</protein>
<name>A0A1X9MEX2_9BACI</name>
<keyword evidence="1" id="KW-0732">Signal</keyword>
<comment type="similarity">
    <text evidence="2">Belongs to the 5'-nucleotidase family.</text>
</comment>